<feature type="region of interest" description="Disordered" evidence="6">
    <location>
        <begin position="1339"/>
        <end position="1361"/>
    </location>
</feature>
<dbReference type="InterPro" id="IPR050953">
    <property type="entry name" value="N4_N6_ade-DNA_methylase"/>
</dbReference>
<protein>
    <recommendedName>
        <fullName evidence="1">site-specific DNA-methyltransferase (adenine-specific)</fullName>
        <ecNumber evidence="1">2.1.1.72</ecNumber>
    </recommendedName>
</protein>
<dbReference type="PANTHER" id="PTHR33841">
    <property type="entry name" value="DNA METHYLTRANSFERASE YEEA-RELATED"/>
    <property type="match status" value="1"/>
</dbReference>
<evidence type="ECO:0000256" key="5">
    <source>
        <dbReference type="ARBA" id="ARBA00047942"/>
    </source>
</evidence>
<comment type="catalytic activity">
    <reaction evidence="5">
        <text>a 2'-deoxyadenosine in DNA + S-adenosyl-L-methionine = an N(6)-methyl-2'-deoxyadenosine in DNA + S-adenosyl-L-homocysteine + H(+)</text>
        <dbReference type="Rhea" id="RHEA:15197"/>
        <dbReference type="Rhea" id="RHEA-COMP:12418"/>
        <dbReference type="Rhea" id="RHEA-COMP:12419"/>
        <dbReference type="ChEBI" id="CHEBI:15378"/>
        <dbReference type="ChEBI" id="CHEBI:57856"/>
        <dbReference type="ChEBI" id="CHEBI:59789"/>
        <dbReference type="ChEBI" id="CHEBI:90615"/>
        <dbReference type="ChEBI" id="CHEBI:90616"/>
        <dbReference type="EC" id="2.1.1.72"/>
    </reaction>
</comment>
<organism evidence="8 9">
    <name type="scientific">Intrasporangium calvum (strain ATCC 23552 / DSM 43043 / JCM 3097 / NBRC 12989 / NCIMB 10167 / NRRL B-3866 / 7 KIP)</name>
    <dbReference type="NCBI Taxonomy" id="710696"/>
    <lineage>
        <taxon>Bacteria</taxon>
        <taxon>Bacillati</taxon>
        <taxon>Actinomycetota</taxon>
        <taxon>Actinomycetes</taxon>
        <taxon>Micrococcales</taxon>
        <taxon>Intrasporangiaceae</taxon>
        <taxon>Intrasporangium</taxon>
    </lineage>
</organism>
<evidence type="ECO:0000256" key="6">
    <source>
        <dbReference type="SAM" id="MobiDB-lite"/>
    </source>
</evidence>
<keyword evidence="9" id="KW-1185">Reference proteome</keyword>
<dbReference type="eggNOG" id="COG1002">
    <property type="taxonomic scope" value="Bacteria"/>
</dbReference>
<dbReference type="HOGENOM" id="CLU_004385_0_0_11"/>
<gene>
    <name evidence="8" type="ordered locus">Intca_3085</name>
</gene>
<dbReference type="InterPro" id="IPR002052">
    <property type="entry name" value="DNA_methylase_N6_adenine_CS"/>
</dbReference>
<reference evidence="8 9" key="1">
    <citation type="journal article" date="2010" name="Stand. Genomic Sci.">
        <title>Complete genome sequence of Intrasporangium calvum type strain (7 KIP).</title>
        <authorList>
            <person name="Del Rio T.G."/>
            <person name="Chertkov O."/>
            <person name="Yasawong M."/>
            <person name="Lucas S."/>
            <person name="Deshpande S."/>
            <person name="Cheng J.F."/>
            <person name="Detter C."/>
            <person name="Tapia R."/>
            <person name="Han C."/>
            <person name="Goodwin L."/>
            <person name="Pitluck S."/>
            <person name="Liolios K."/>
            <person name="Ivanova N."/>
            <person name="Mavromatis K."/>
            <person name="Pati A."/>
            <person name="Chen A."/>
            <person name="Palaniappan K."/>
            <person name="Land M."/>
            <person name="Hauser L."/>
            <person name="Chang Y.J."/>
            <person name="Jeffries C.D."/>
            <person name="Rohde M."/>
            <person name="Pukall R."/>
            <person name="Sikorski J."/>
            <person name="Goker M."/>
            <person name="Woyke T."/>
            <person name="Bristow J."/>
            <person name="Eisen J.A."/>
            <person name="Markowitz V."/>
            <person name="Hugenholtz P."/>
            <person name="Kyrpides N.C."/>
            <person name="Klenk H.P."/>
            <person name="Lapidus A."/>
        </authorList>
    </citation>
    <scope>NUCLEOTIDE SEQUENCE [LARGE SCALE GENOMIC DNA]</scope>
    <source>
        <strain evidence="9">ATCC 23552 / DSM 43043 / JCM 3097 / NBRC 12989 / 7 KIP</strain>
    </source>
</reference>
<accession>E6SC31</accession>
<evidence type="ECO:0000256" key="2">
    <source>
        <dbReference type="ARBA" id="ARBA00022603"/>
    </source>
</evidence>
<dbReference type="Gene3D" id="3.40.50.150">
    <property type="entry name" value="Vaccinia Virus protein VP39"/>
    <property type="match status" value="2"/>
</dbReference>
<evidence type="ECO:0000259" key="7">
    <source>
        <dbReference type="Pfam" id="PF07669"/>
    </source>
</evidence>
<dbReference type="SUPFAM" id="SSF53335">
    <property type="entry name" value="S-adenosyl-L-methionine-dependent methyltransferases"/>
    <property type="match status" value="1"/>
</dbReference>
<dbReference type="REBASE" id="30799">
    <property type="entry name" value="IcaORF3085P"/>
</dbReference>
<keyword evidence="2" id="KW-0489">Methyltransferase</keyword>
<evidence type="ECO:0000256" key="3">
    <source>
        <dbReference type="ARBA" id="ARBA00022679"/>
    </source>
</evidence>
<name>E6SC31_INTC7</name>
<evidence type="ECO:0000256" key="4">
    <source>
        <dbReference type="ARBA" id="ARBA00022691"/>
    </source>
</evidence>
<dbReference type="GO" id="GO:0009007">
    <property type="term" value="F:site-specific DNA-methyltransferase (adenine-specific) activity"/>
    <property type="evidence" value="ECO:0007669"/>
    <property type="project" value="UniProtKB-EC"/>
</dbReference>
<dbReference type="GO" id="GO:0032259">
    <property type="term" value="P:methylation"/>
    <property type="evidence" value="ECO:0007669"/>
    <property type="project" value="UniProtKB-KW"/>
</dbReference>
<dbReference type="Pfam" id="PF07669">
    <property type="entry name" value="Eco57I"/>
    <property type="match status" value="1"/>
</dbReference>
<sequence length="1361" mass="150224">MRHPYAAQRRSANDTHRGWLALVDVDGPFLSVPVLKDIWPQGMPQLAPEAKAVLVEAKPTFEKAWEVWDRGQGGETALAAYRSARETWVETVLRDVIGWRDSLTTDLSGALLVQAAKGVRSPNHAVTVMPTGALVHSDTVGALTLVVDPVESLRDALDDGWAASPIDRMEELLRNTGVPIGVVTDGRWWAVVSARRDTMVASGIVDAQTWIEEPETRDAFAEILQRKRLLGGKPEDRLGELFGKSVAAAEEITEALGVQVRRAVELLTQSLSESALDARSNGQGEILPADRGRVYDAAVTIMMRVVFLLFAEERGLLPQGRLFSMGYGISGEMDALDRRAREEGPEALDATHMSWHRLLATSQALYQGASFEDLRLPSYGGSLFDPGRFPFLMRRTDRGTLAVTVSDRVMLEVLRAVQMAQLKKGDPARRISFRDIDVEQIGYIYEGLLGYSCADVSEETVGLIGKPGAEPEMTLAELETLRAQQTTDARFAEALIARVKVVQPASQPPTKAALAKALASVPEDVELALRAVSHDEETRERLRPFIGIMRRDLRERPVVMPPGGVVIVETPSRATAGAHYTPRSLAEEVVLHALEPLVYSPGPHDTGDRNAWKPISSDEILDLKVADIACGSGAFLVAAARYLADRLVEAWHRDGAAHGAPHELRTHAIRQVVANCLYGADINAMAVEMCKLSLWLVSLDPRLPFSFVDDKILHGNSLLGLTDARQLKALHVDPEKKGTSRLFDDVLGGDVVRELNVEGVLEKAANLRRRLASEVNDDDPQRSATTKRRQWREYQELTRQLTDIADGVIAAGLRLGGKPGRALDEAYENLRIAVARAHNPEESKRDRMMLDAILEAGLTPTVETDYDRWKPLHWILAVPDVMTRGGFDAVIGNPPFLGGKKQSSAFGPNVRQWLASLIAGTAGNADLIAYFFLRAFELLTTRGCVGLIATSTVAQGDTREVGLDQMEFRGFSIVRAIQSRTWPASSANLEYAAVWGVNGPISDAVPRVCDGQVVGKISTLLEPSGRVSGRPLRLSENRGRAFQGCIVLGMGFIVDYDQVRAWIEDDSAAQEVVSPYLNGDDLNSRASAAPSRWVIDFGERSRAQAERYTGPWRHVINHVRPERATKDAIKYPRMVNEWWKFWNARPALRLAIAEKREVLAMTIHSVSVMPLRVPTNCVFSHALVVFATDDFAEQAILSSTPHQLWAIANGSSLGHNTTRYTPTDVFGTFSRPRISANLRSMGEILDGEREEVMLRRDLGLTKLYNLVNDSDIATGVDPDVDRMREIHVELDKAVMEAYGWDDVPLDHGFHTYRQMTRWTVSPAARVEILDRLLEENHRRAALQGDTAPAQDSEDDVEGDDE</sequence>
<dbReference type="GO" id="GO:0003676">
    <property type="term" value="F:nucleic acid binding"/>
    <property type="evidence" value="ECO:0007669"/>
    <property type="project" value="InterPro"/>
</dbReference>
<proteinExistence type="predicted"/>
<dbReference type="KEGG" id="ica:Intca_3085"/>
<keyword evidence="3" id="KW-0808">Transferase</keyword>
<dbReference type="GO" id="GO:0006304">
    <property type="term" value="P:DNA modification"/>
    <property type="evidence" value="ECO:0007669"/>
    <property type="project" value="InterPro"/>
</dbReference>
<dbReference type="PANTHER" id="PTHR33841:SF1">
    <property type="entry name" value="DNA METHYLTRANSFERASE A"/>
    <property type="match status" value="1"/>
</dbReference>
<dbReference type="PRINTS" id="PR00507">
    <property type="entry name" value="N12N6MTFRASE"/>
</dbReference>
<dbReference type="Proteomes" id="UP000008914">
    <property type="component" value="Chromosome"/>
</dbReference>
<dbReference type="InterPro" id="IPR029063">
    <property type="entry name" value="SAM-dependent_MTases_sf"/>
</dbReference>
<feature type="compositionally biased region" description="Acidic residues" evidence="6">
    <location>
        <begin position="1351"/>
        <end position="1361"/>
    </location>
</feature>
<dbReference type="STRING" id="710696.Intca_3085"/>
<dbReference type="PROSITE" id="PS00092">
    <property type="entry name" value="N6_MTASE"/>
    <property type="match status" value="1"/>
</dbReference>
<evidence type="ECO:0000313" key="8">
    <source>
        <dbReference type="EMBL" id="ADU49571.1"/>
    </source>
</evidence>
<dbReference type="OrthoDB" id="9784823at2"/>
<dbReference type="EMBL" id="CP002343">
    <property type="protein sequence ID" value="ADU49571.1"/>
    <property type="molecule type" value="Genomic_DNA"/>
</dbReference>
<feature type="domain" description="Type II methyltransferase M.TaqI-like" evidence="7">
    <location>
        <begin position="675"/>
        <end position="955"/>
    </location>
</feature>
<dbReference type="InterPro" id="IPR011639">
    <property type="entry name" value="MethylTrfase_TaqI-like_dom"/>
</dbReference>
<evidence type="ECO:0000256" key="1">
    <source>
        <dbReference type="ARBA" id="ARBA00011900"/>
    </source>
</evidence>
<keyword evidence="4" id="KW-0949">S-adenosyl-L-methionine</keyword>
<dbReference type="EC" id="2.1.1.72" evidence="1"/>
<dbReference type="RefSeq" id="WP_013493883.1">
    <property type="nucleotide sequence ID" value="NC_014830.1"/>
</dbReference>
<evidence type="ECO:0000313" key="9">
    <source>
        <dbReference type="Proteomes" id="UP000008914"/>
    </source>
</evidence>